<evidence type="ECO:0000313" key="3">
    <source>
        <dbReference type="Proteomes" id="UP000767238"/>
    </source>
</evidence>
<feature type="non-terminal residue" evidence="2">
    <location>
        <position position="1"/>
    </location>
</feature>
<organism evidence="2 3">
    <name type="scientific">Aureobasidium melanogenum</name>
    <name type="common">Aureobasidium pullulans var. melanogenum</name>
    <dbReference type="NCBI Taxonomy" id="46634"/>
    <lineage>
        <taxon>Eukaryota</taxon>
        <taxon>Fungi</taxon>
        <taxon>Dikarya</taxon>
        <taxon>Ascomycota</taxon>
        <taxon>Pezizomycotina</taxon>
        <taxon>Dothideomycetes</taxon>
        <taxon>Dothideomycetidae</taxon>
        <taxon>Dothideales</taxon>
        <taxon>Saccotheciaceae</taxon>
        <taxon>Aureobasidium</taxon>
    </lineage>
</organism>
<name>A0A9P8GJJ9_AURME</name>
<accession>A0A9P8GJJ9</accession>
<reference evidence="2" key="1">
    <citation type="journal article" date="2021" name="J Fungi (Basel)">
        <title>Virulence traits and population genomics of the black yeast Aureobasidium melanogenum.</title>
        <authorList>
            <person name="Cernosa A."/>
            <person name="Sun X."/>
            <person name="Gostincar C."/>
            <person name="Fang C."/>
            <person name="Gunde-Cimerman N."/>
            <person name="Song Z."/>
        </authorList>
    </citation>
    <scope>NUCLEOTIDE SEQUENCE</scope>
    <source>
        <strain evidence="2">EXF-8016</strain>
    </source>
</reference>
<feature type="region of interest" description="Disordered" evidence="1">
    <location>
        <begin position="100"/>
        <end position="133"/>
    </location>
</feature>
<comment type="caution">
    <text evidence="2">The sequence shown here is derived from an EMBL/GenBank/DDBJ whole genome shotgun (WGS) entry which is preliminary data.</text>
</comment>
<dbReference type="Proteomes" id="UP000767238">
    <property type="component" value="Unassembled WGS sequence"/>
</dbReference>
<evidence type="ECO:0000256" key="1">
    <source>
        <dbReference type="SAM" id="MobiDB-lite"/>
    </source>
</evidence>
<feature type="compositionally biased region" description="Low complexity" evidence="1">
    <location>
        <begin position="10"/>
        <end position="20"/>
    </location>
</feature>
<protein>
    <submittedName>
        <fullName evidence="2">Uncharacterized protein</fullName>
    </submittedName>
</protein>
<proteinExistence type="predicted"/>
<dbReference type="AlphaFoldDB" id="A0A9P8GJJ9"/>
<feature type="region of interest" description="Disordered" evidence="1">
    <location>
        <begin position="1"/>
        <end position="54"/>
    </location>
</feature>
<sequence length="209" mass="23982">MYDPVNGMYDLSDSDISPPSLDEDDIPEYVKQNRRKHQSDDQTPATALVSGHRKRSLDLGARIAADFRLRKRIRIADDENDILAAEDDLEASTLFSRQGLNRVPQVVSDDDEDDDENDEQEDEQDDDNANAASPHWDAISKRVVSGPHISFEGLCMPWRAYLRRNALYKQQESNLRQYYTTYRQWGKLPKKKGDVIEAILKKEKEALAD</sequence>
<gene>
    <name evidence="2" type="ORF">KCV03_g3111</name>
</gene>
<dbReference type="OrthoDB" id="10572615at2759"/>
<dbReference type="EMBL" id="JAHFYH010000015">
    <property type="protein sequence ID" value="KAH0225297.1"/>
    <property type="molecule type" value="Genomic_DNA"/>
</dbReference>
<reference evidence="2" key="2">
    <citation type="submission" date="2021-08" db="EMBL/GenBank/DDBJ databases">
        <authorList>
            <person name="Gostincar C."/>
            <person name="Sun X."/>
            <person name="Song Z."/>
            <person name="Gunde-Cimerman N."/>
        </authorList>
    </citation>
    <scope>NUCLEOTIDE SEQUENCE</scope>
    <source>
        <strain evidence="2">EXF-8016</strain>
    </source>
</reference>
<feature type="compositionally biased region" description="Acidic residues" evidence="1">
    <location>
        <begin position="108"/>
        <end position="128"/>
    </location>
</feature>
<evidence type="ECO:0000313" key="2">
    <source>
        <dbReference type="EMBL" id="KAH0225297.1"/>
    </source>
</evidence>